<accession>A0A7T3U736</accession>
<organism evidence="2 3">
    <name type="scientific">Achromobacter phage vB_AchrS_AchV4</name>
    <dbReference type="NCBI Taxonomy" id="2796514"/>
    <lineage>
        <taxon>Viruses</taxon>
        <taxon>Duplodnaviria</taxon>
        <taxon>Heunggongvirae</taxon>
        <taxon>Uroviricota</taxon>
        <taxon>Caudoviricetes</taxon>
        <taxon>Casjensviridae</taxon>
        <taxon>Gediminasvirus</taxon>
        <taxon>Gediminasvirus AchV4</taxon>
    </lineage>
</organism>
<dbReference type="Proteomes" id="UP000595170">
    <property type="component" value="Segment"/>
</dbReference>
<proteinExistence type="predicted"/>
<feature type="compositionally biased region" description="Polar residues" evidence="1">
    <location>
        <begin position="139"/>
        <end position="151"/>
    </location>
</feature>
<feature type="region of interest" description="Disordered" evidence="1">
    <location>
        <begin position="221"/>
        <end position="240"/>
    </location>
</feature>
<name>A0A7T3U736_9CAUD</name>
<feature type="compositionally biased region" description="Basic and acidic residues" evidence="1">
    <location>
        <begin position="128"/>
        <end position="138"/>
    </location>
</feature>
<feature type="region of interest" description="Disordered" evidence="1">
    <location>
        <begin position="99"/>
        <end position="184"/>
    </location>
</feature>
<protein>
    <submittedName>
        <fullName evidence="2">Uncharacterized protein</fullName>
    </submittedName>
</protein>
<evidence type="ECO:0000256" key="1">
    <source>
        <dbReference type="SAM" id="MobiDB-lite"/>
    </source>
</evidence>
<feature type="compositionally biased region" description="Acidic residues" evidence="1">
    <location>
        <begin position="231"/>
        <end position="240"/>
    </location>
</feature>
<dbReference type="EMBL" id="MW269554">
    <property type="protein sequence ID" value="QPZ53263.1"/>
    <property type="molecule type" value="Genomic_DNA"/>
</dbReference>
<gene>
    <name evidence="2" type="ORF">AchV4_0072</name>
</gene>
<reference evidence="2 3" key="1">
    <citation type="submission" date="2020-11" db="EMBL/GenBank/DDBJ databases">
        <title>Complete Genome Sequence of Achromobacter phage vB_AchrS_AchV4.</title>
        <authorList>
            <person name="Kaliniene L."/>
            <person name="Noreika A."/>
            <person name="Meskys R."/>
        </authorList>
    </citation>
    <scope>NUCLEOTIDE SEQUENCE [LARGE SCALE GENOMIC DNA]</scope>
</reference>
<feature type="compositionally biased region" description="Basic and acidic residues" evidence="1">
    <location>
        <begin position="172"/>
        <end position="184"/>
    </location>
</feature>
<keyword evidence="3" id="KW-1185">Reference proteome</keyword>
<evidence type="ECO:0000313" key="3">
    <source>
        <dbReference type="Proteomes" id="UP000595170"/>
    </source>
</evidence>
<evidence type="ECO:0000313" key="2">
    <source>
        <dbReference type="EMBL" id="QPZ53263.1"/>
    </source>
</evidence>
<sequence>MQHEVDSRKAFMFQCVLAITRFQIFPTNHTRSNTMSIEQTLQQLVEAQKEHTAAVKEQTAAMNLLAGLLKMAGTTVATISAAPGETAEQAGERVSKELTDAGNADRSAEQQTQTSAAASTSSSRKSTKTKDADKKSNAEADSTSKPSASDTKTGELPAPTPEEVAGKLRPWLNEHPEGSPEREARKKWLMAALARLGVKKVTEADDDGRKQLVLWMDRKAKDPSFDVAASVEDEDDDMLA</sequence>
<feature type="compositionally biased region" description="Low complexity" evidence="1">
    <location>
        <begin position="109"/>
        <end position="124"/>
    </location>
</feature>